<gene>
    <name evidence="1" type="ORF">F4821DRAFT_102626</name>
</gene>
<sequence>MVGIPKSNRCTFCKLRKTKCDENWPTCGACTRAGKVCSGARNNFKFVVNGCHNEAPTPKSSDSDDASVSSSGDGSRAHGPVSRRASPGGTIIVDMKEYTTASGTGTFHRMRLTRPHRPRHLNCSRSTPSPSPSPVMSPSELLSARFVACLEAAKGTGNDLLIWGPSIKLVPQRLGSESPVLRHTVELVVTTWSNSQRELSPETWLDLRLYTQALGSLQKALKEPEQSYVTDIIAAQAMLQKVELAYDFERGTNEERHAQGLIAMISRGGPWQGFNDLGLQLTFDIYYNMLQGDVRLGRDSVFMHHEWAMAFKQAIDSSTLRPALKAMYRLWVEVTVWPTLARLVRMLCQDRSDTMTAAELVLRATPVLDYLENENETTFSSMMKSGDIVEVENLLDPDLFPTCYQFRDIDTAKLFYTHALFSIIIARTLQEANTVLEHYAPNLMKRCREYSRRIWMSYPYMRTQRPLAIEYTAALAFAYESANEEEREFCVRSLEDMEYFRRPPPIGRWIEATIMANVKGYTGRVPFIKSQDVTVELCGLGCRC</sequence>
<dbReference type="EMBL" id="MU394306">
    <property type="protein sequence ID" value="KAI6087674.1"/>
    <property type="molecule type" value="Genomic_DNA"/>
</dbReference>
<name>A0ACC0D4Z5_9PEZI</name>
<reference evidence="1 2" key="1">
    <citation type="journal article" date="2022" name="New Phytol.">
        <title>Ecological generalism drives hyperdiversity of secondary metabolite gene clusters in xylarialean endophytes.</title>
        <authorList>
            <person name="Franco M.E.E."/>
            <person name="Wisecaver J.H."/>
            <person name="Arnold A.E."/>
            <person name="Ju Y.M."/>
            <person name="Slot J.C."/>
            <person name="Ahrendt S."/>
            <person name="Moore L.P."/>
            <person name="Eastman K.E."/>
            <person name="Scott K."/>
            <person name="Konkel Z."/>
            <person name="Mondo S.J."/>
            <person name="Kuo A."/>
            <person name="Hayes R.D."/>
            <person name="Haridas S."/>
            <person name="Andreopoulos B."/>
            <person name="Riley R."/>
            <person name="LaButti K."/>
            <person name="Pangilinan J."/>
            <person name="Lipzen A."/>
            <person name="Amirebrahimi M."/>
            <person name="Yan J."/>
            <person name="Adam C."/>
            <person name="Keymanesh K."/>
            <person name="Ng V."/>
            <person name="Louie K."/>
            <person name="Northen T."/>
            <person name="Drula E."/>
            <person name="Henrissat B."/>
            <person name="Hsieh H.M."/>
            <person name="Youens-Clark K."/>
            <person name="Lutzoni F."/>
            <person name="Miadlikowska J."/>
            <person name="Eastwood D.C."/>
            <person name="Hamelin R.C."/>
            <person name="Grigoriev I.V."/>
            <person name="U'Ren J.M."/>
        </authorList>
    </citation>
    <scope>NUCLEOTIDE SEQUENCE [LARGE SCALE GENOMIC DNA]</scope>
    <source>
        <strain evidence="1 2">ER1909</strain>
    </source>
</reference>
<organism evidence="1 2">
    <name type="scientific">Hypoxylon rubiginosum</name>
    <dbReference type="NCBI Taxonomy" id="110542"/>
    <lineage>
        <taxon>Eukaryota</taxon>
        <taxon>Fungi</taxon>
        <taxon>Dikarya</taxon>
        <taxon>Ascomycota</taxon>
        <taxon>Pezizomycotina</taxon>
        <taxon>Sordariomycetes</taxon>
        <taxon>Xylariomycetidae</taxon>
        <taxon>Xylariales</taxon>
        <taxon>Hypoxylaceae</taxon>
        <taxon>Hypoxylon</taxon>
    </lineage>
</organism>
<proteinExistence type="predicted"/>
<dbReference type="Proteomes" id="UP001497680">
    <property type="component" value="Unassembled WGS sequence"/>
</dbReference>
<protein>
    <submittedName>
        <fullName evidence="1">Uncharacterized protein</fullName>
    </submittedName>
</protein>
<accession>A0ACC0D4Z5</accession>
<evidence type="ECO:0000313" key="2">
    <source>
        <dbReference type="Proteomes" id="UP001497680"/>
    </source>
</evidence>
<keyword evidence="2" id="KW-1185">Reference proteome</keyword>
<evidence type="ECO:0000313" key="1">
    <source>
        <dbReference type="EMBL" id="KAI6087674.1"/>
    </source>
</evidence>
<comment type="caution">
    <text evidence="1">The sequence shown here is derived from an EMBL/GenBank/DDBJ whole genome shotgun (WGS) entry which is preliminary data.</text>
</comment>